<evidence type="ECO:0000313" key="3">
    <source>
        <dbReference type="Proteomes" id="UP000287033"/>
    </source>
</evidence>
<dbReference type="PANTHER" id="PTHR44757:SF2">
    <property type="entry name" value="BIOFILM ARCHITECTURE MAINTENANCE PROTEIN MBAA"/>
    <property type="match status" value="1"/>
</dbReference>
<dbReference type="SUPFAM" id="SSF55785">
    <property type="entry name" value="PYP-like sensor domain (PAS domain)"/>
    <property type="match status" value="1"/>
</dbReference>
<accession>A0A401U2K6</accession>
<gene>
    <name evidence="2" type="ORF">chiPu_0033588</name>
</gene>
<dbReference type="AlphaFoldDB" id="A0A401U2K6"/>
<organism evidence="2 3">
    <name type="scientific">Chiloscyllium punctatum</name>
    <name type="common">Brownbanded bambooshark</name>
    <name type="synonym">Hemiscyllium punctatum</name>
    <dbReference type="NCBI Taxonomy" id="137246"/>
    <lineage>
        <taxon>Eukaryota</taxon>
        <taxon>Metazoa</taxon>
        <taxon>Chordata</taxon>
        <taxon>Craniata</taxon>
        <taxon>Vertebrata</taxon>
        <taxon>Chondrichthyes</taxon>
        <taxon>Elasmobranchii</taxon>
        <taxon>Galeomorphii</taxon>
        <taxon>Galeoidea</taxon>
        <taxon>Orectolobiformes</taxon>
        <taxon>Hemiscylliidae</taxon>
        <taxon>Chiloscyllium</taxon>
    </lineage>
</organism>
<dbReference type="Pfam" id="PF13426">
    <property type="entry name" value="PAS_9"/>
    <property type="match status" value="1"/>
</dbReference>
<sequence>PGERHEQVLADGRVVLIEERLTSDGGIVGLRVDITELKQREASFRLLFDGNPVPMILCALDGERILAVNDAAIAHYGYVRAEFEKMTIKSLQAFDAELPWAAGRSSDEQAARTWKHVRADGTLIDLAIYSRQLMHGDQPAMLLALMDITERKRAEARLAFMAQHDSLTGLPNRN</sequence>
<dbReference type="Gene3D" id="3.30.450.20">
    <property type="entry name" value="PAS domain"/>
    <property type="match status" value="1"/>
</dbReference>
<evidence type="ECO:0000313" key="2">
    <source>
        <dbReference type="EMBL" id="GCC49119.1"/>
    </source>
</evidence>
<feature type="domain" description="PAS" evidence="1">
    <location>
        <begin position="52"/>
        <end position="150"/>
    </location>
</feature>
<dbReference type="Proteomes" id="UP000287033">
    <property type="component" value="Unassembled WGS sequence"/>
</dbReference>
<dbReference type="InterPro" id="IPR000014">
    <property type="entry name" value="PAS"/>
</dbReference>
<feature type="non-terminal residue" evidence="2">
    <location>
        <position position="1"/>
    </location>
</feature>
<dbReference type="InterPro" id="IPR052155">
    <property type="entry name" value="Biofilm_reg_signaling"/>
</dbReference>
<evidence type="ECO:0000259" key="1">
    <source>
        <dbReference type="Pfam" id="PF13426"/>
    </source>
</evidence>
<comment type="caution">
    <text evidence="2">The sequence shown here is derived from an EMBL/GenBank/DDBJ whole genome shotgun (WGS) entry which is preliminary data.</text>
</comment>
<dbReference type="NCBIfam" id="TIGR00229">
    <property type="entry name" value="sensory_box"/>
    <property type="match status" value="1"/>
</dbReference>
<reference evidence="2 3" key="1">
    <citation type="journal article" date="2018" name="Nat. Ecol. Evol.">
        <title>Shark genomes provide insights into elasmobranch evolution and the origin of vertebrates.</title>
        <authorList>
            <person name="Hara Y"/>
            <person name="Yamaguchi K"/>
            <person name="Onimaru K"/>
            <person name="Kadota M"/>
            <person name="Koyanagi M"/>
            <person name="Keeley SD"/>
            <person name="Tatsumi K"/>
            <person name="Tanaka K"/>
            <person name="Motone F"/>
            <person name="Kageyama Y"/>
            <person name="Nozu R"/>
            <person name="Adachi N"/>
            <person name="Nishimura O"/>
            <person name="Nakagawa R"/>
            <person name="Tanegashima C"/>
            <person name="Kiyatake I"/>
            <person name="Matsumoto R"/>
            <person name="Murakumo K"/>
            <person name="Nishida K"/>
            <person name="Terakita A"/>
            <person name="Kuratani S"/>
            <person name="Sato K"/>
            <person name="Hyodo S Kuraku.S."/>
        </authorList>
    </citation>
    <scope>NUCLEOTIDE SEQUENCE [LARGE SCALE GENOMIC DNA]</scope>
</reference>
<dbReference type="PANTHER" id="PTHR44757">
    <property type="entry name" value="DIGUANYLATE CYCLASE DGCP"/>
    <property type="match status" value="1"/>
</dbReference>
<protein>
    <recommendedName>
        <fullName evidence="1">PAS domain-containing protein</fullName>
    </recommendedName>
</protein>
<dbReference type="EMBL" id="BEZZ01266397">
    <property type="protein sequence ID" value="GCC49119.1"/>
    <property type="molecule type" value="Genomic_DNA"/>
</dbReference>
<proteinExistence type="predicted"/>
<name>A0A401U2K6_CHIPU</name>
<dbReference type="InterPro" id="IPR035965">
    <property type="entry name" value="PAS-like_dom_sf"/>
</dbReference>
<keyword evidence="3" id="KW-1185">Reference proteome</keyword>
<feature type="non-terminal residue" evidence="2">
    <location>
        <position position="174"/>
    </location>
</feature>